<evidence type="ECO:0000256" key="7">
    <source>
        <dbReference type="ARBA" id="ARBA00022898"/>
    </source>
</evidence>
<name>A0A420W7V7_9BACT</name>
<feature type="modified residue" description="N6-(pyridoxal phosphate)lysine" evidence="11">
    <location>
        <position position="41"/>
    </location>
</feature>
<evidence type="ECO:0000256" key="8">
    <source>
        <dbReference type="ARBA" id="ARBA00023192"/>
    </source>
</evidence>
<evidence type="ECO:0000256" key="12">
    <source>
        <dbReference type="RuleBase" id="RU003985"/>
    </source>
</evidence>
<organism evidence="14 15">
    <name type="scientific">Thermovibrio guaymasensis</name>
    <dbReference type="NCBI Taxonomy" id="240167"/>
    <lineage>
        <taxon>Bacteria</taxon>
        <taxon>Pseudomonadati</taxon>
        <taxon>Aquificota</taxon>
        <taxon>Aquificia</taxon>
        <taxon>Desulfurobacteriales</taxon>
        <taxon>Desulfurobacteriaceae</taxon>
        <taxon>Thermovibrio</taxon>
    </lineage>
</organism>
<dbReference type="OrthoDB" id="9808024at2"/>
<evidence type="ECO:0000256" key="1">
    <source>
        <dbReference type="ARBA" id="ARBA00001933"/>
    </source>
</evidence>
<dbReference type="AlphaFoldDB" id="A0A420W7V7"/>
<dbReference type="PANTHER" id="PTHR10314">
    <property type="entry name" value="CYSTATHIONINE BETA-SYNTHASE"/>
    <property type="match status" value="1"/>
</dbReference>
<dbReference type="GO" id="GO:0004124">
    <property type="term" value="F:cysteine synthase activity"/>
    <property type="evidence" value="ECO:0007669"/>
    <property type="project" value="UniProtKB-UniRule"/>
</dbReference>
<feature type="binding site" evidence="10">
    <location>
        <position position="264"/>
    </location>
    <ligand>
        <name>pyridoxal 5'-phosphate</name>
        <dbReference type="ChEBI" id="CHEBI:597326"/>
    </ligand>
</feature>
<evidence type="ECO:0000313" key="15">
    <source>
        <dbReference type="Proteomes" id="UP000280881"/>
    </source>
</evidence>
<dbReference type="InterPro" id="IPR005856">
    <property type="entry name" value="Cys_synth"/>
</dbReference>
<accession>A0A420W7V7</accession>
<feature type="domain" description="Tryptophan synthase beta chain-like PALP" evidence="13">
    <location>
        <begin position="9"/>
        <end position="291"/>
    </location>
</feature>
<comment type="pathway">
    <text evidence="2">Amino-acid biosynthesis; L-cysteine biosynthesis; L-cysteine from L-serine: step 2/2.</text>
</comment>
<protein>
    <recommendedName>
        <fullName evidence="4 12">Cysteine synthase</fullName>
        <ecNumber evidence="4 12">2.5.1.47</ecNumber>
    </recommendedName>
</protein>
<reference evidence="14 15" key="1">
    <citation type="submission" date="2018-10" db="EMBL/GenBank/DDBJ databases">
        <title>Genomic Encyclopedia of Type Strains, Phase IV (KMG-IV): sequencing the most valuable type-strain genomes for metagenomic binning, comparative biology and taxonomic classification.</title>
        <authorList>
            <person name="Goeker M."/>
        </authorList>
    </citation>
    <scope>NUCLEOTIDE SEQUENCE [LARGE SCALE GENOMIC DNA]</scope>
    <source>
        <strain evidence="14 15">DSM 15521</strain>
    </source>
</reference>
<dbReference type="InterPro" id="IPR001216">
    <property type="entry name" value="P-phosphate_BS"/>
</dbReference>
<dbReference type="Proteomes" id="UP000280881">
    <property type="component" value="Unassembled WGS sequence"/>
</dbReference>
<dbReference type="EC" id="2.5.1.47" evidence="4 12"/>
<sequence>MKTLSYSILETIGNTPLLKVEVEGVEVFLKLENFNPGGSIKDRVTRAIIEDALKKGELTRDKIVVEATSGNTGIGIALVCSAKGLKSLIIMPENMSQERKKLLKAFGAELLLTPASEGIPGAVRKLQELLNENPNKYYPTRQFENPVNPLVHYRETAREILEQMGKVPKLFVAGVGTGGTFSGISKRFKEVNPECVCVAVEPEGCSVLSGGEVGVHRIQGIGPGFIPKTLDTSLIDRVEVVPYERAKEYSRLLSREFGVLAGISAGANLYVALKVSKELGIKEGVVTVVPDTGERYLSTDLFD</sequence>
<evidence type="ECO:0000256" key="5">
    <source>
        <dbReference type="ARBA" id="ARBA00022605"/>
    </source>
</evidence>
<dbReference type="Gene3D" id="3.40.50.1100">
    <property type="match status" value="2"/>
</dbReference>
<evidence type="ECO:0000256" key="2">
    <source>
        <dbReference type="ARBA" id="ARBA00004962"/>
    </source>
</evidence>
<dbReference type="SUPFAM" id="SSF53686">
    <property type="entry name" value="Tryptophan synthase beta subunit-like PLP-dependent enzymes"/>
    <property type="match status" value="1"/>
</dbReference>
<keyword evidence="8 12" id="KW-0198">Cysteine biosynthesis</keyword>
<evidence type="ECO:0000256" key="6">
    <source>
        <dbReference type="ARBA" id="ARBA00022679"/>
    </source>
</evidence>
<dbReference type="RefSeq" id="WP_121169649.1">
    <property type="nucleotide sequence ID" value="NZ_RBIE01000001.1"/>
</dbReference>
<dbReference type="NCBIfam" id="TIGR01139">
    <property type="entry name" value="cysK"/>
    <property type="match status" value="1"/>
</dbReference>
<gene>
    <name evidence="14" type="ORF">C7457_0272</name>
</gene>
<dbReference type="NCBIfam" id="TIGR01136">
    <property type="entry name" value="cysKM"/>
    <property type="match status" value="1"/>
</dbReference>
<dbReference type="InterPro" id="IPR050214">
    <property type="entry name" value="Cys_Synth/Cystath_Beta-Synth"/>
</dbReference>
<dbReference type="CDD" id="cd01561">
    <property type="entry name" value="CBS_like"/>
    <property type="match status" value="1"/>
</dbReference>
<dbReference type="GO" id="GO:0006535">
    <property type="term" value="P:cysteine biosynthetic process from serine"/>
    <property type="evidence" value="ECO:0007669"/>
    <property type="project" value="UniProtKB-UniRule"/>
</dbReference>
<dbReference type="InterPro" id="IPR036052">
    <property type="entry name" value="TrpB-like_PALP_sf"/>
</dbReference>
<dbReference type="Pfam" id="PF00291">
    <property type="entry name" value="PALP"/>
    <property type="match status" value="1"/>
</dbReference>
<keyword evidence="6 12" id="KW-0808">Transferase</keyword>
<evidence type="ECO:0000256" key="10">
    <source>
        <dbReference type="PIRSR" id="PIRSR605856-50"/>
    </source>
</evidence>
<comment type="similarity">
    <text evidence="3 12">Belongs to the cysteine synthase/cystathionine beta-synthase family.</text>
</comment>
<evidence type="ECO:0000256" key="11">
    <source>
        <dbReference type="PIRSR" id="PIRSR605856-51"/>
    </source>
</evidence>
<dbReference type="InterPro" id="IPR005859">
    <property type="entry name" value="CysK"/>
</dbReference>
<comment type="caution">
    <text evidence="14">The sequence shown here is derived from an EMBL/GenBank/DDBJ whole genome shotgun (WGS) entry which is preliminary data.</text>
</comment>
<comment type="cofactor">
    <cofactor evidence="1 10 12">
        <name>pyridoxal 5'-phosphate</name>
        <dbReference type="ChEBI" id="CHEBI:597326"/>
    </cofactor>
</comment>
<dbReference type="InterPro" id="IPR001926">
    <property type="entry name" value="TrpB-like_PALP"/>
</dbReference>
<proteinExistence type="inferred from homology"/>
<keyword evidence="7 10" id="KW-0663">Pyridoxal phosphate</keyword>
<keyword evidence="15" id="KW-1185">Reference proteome</keyword>
<evidence type="ECO:0000256" key="9">
    <source>
        <dbReference type="ARBA" id="ARBA00047931"/>
    </source>
</evidence>
<evidence type="ECO:0000259" key="13">
    <source>
        <dbReference type="Pfam" id="PF00291"/>
    </source>
</evidence>
<evidence type="ECO:0000256" key="3">
    <source>
        <dbReference type="ARBA" id="ARBA00007103"/>
    </source>
</evidence>
<keyword evidence="5 12" id="KW-0028">Amino-acid biosynthesis</keyword>
<feature type="binding site" evidence="10">
    <location>
        <position position="71"/>
    </location>
    <ligand>
        <name>pyridoxal 5'-phosphate</name>
        <dbReference type="ChEBI" id="CHEBI:597326"/>
    </ligand>
</feature>
<dbReference type="EMBL" id="RBIE01000001">
    <property type="protein sequence ID" value="RKQ63401.1"/>
    <property type="molecule type" value="Genomic_DNA"/>
</dbReference>
<dbReference type="FunFam" id="3.40.50.1100:FF:000006">
    <property type="entry name" value="Cysteine synthase"/>
    <property type="match status" value="1"/>
</dbReference>
<dbReference type="PROSITE" id="PS00901">
    <property type="entry name" value="CYS_SYNTHASE"/>
    <property type="match status" value="1"/>
</dbReference>
<feature type="binding site" evidence="10">
    <location>
        <begin position="176"/>
        <end position="180"/>
    </location>
    <ligand>
        <name>pyridoxal 5'-phosphate</name>
        <dbReference type="ChEBI" id="CHEBI:597326"/>
    </ligand>
</feature>
<evidence type="ECO:0000313" key="14">
    <source>
        <dbReference type="EMBL" id="RKQ63401.1"/>
    </source>
</evidence>
<comment type="catalytic activity">
    <reaction evidence="9 12">
        <text>O-acetyl-L-serine + hydrogen sulfide = L-cysteine + acetate</text>
        <dbReference type="Rhea" id="RHEA:14829"/>
        <dbReference type="ChEBI" id="CHEBI:29919"/>
        <dbReference type="ChEBI" id="CHEBI:30089"/>
        <dbReference type="ChEBI" id="CHEBI:35235"/>
        <dbReference type="ChEBI" id="CHEBI:58340"/>
        <dbReference type="EC" id="2.5.1.47"/>
    </reaction>
</comment>
<evidence type="ECO:0000256" key="4">
    <source>
        <dbReference type="ARBA" id="ARBA00012681"/>
    </source>
</evidence>